<dbReference type="Pfam" id="PF02983">
    <property type="entry name" value="Pro_Al_protease"/>
    <property type="match status" value="1"/>
</dbReference>
<dbReference type="InterPro" id="IPR009003">
    <property type="entry name" value="Peptidase_S1_PA"/>
</dbReference>
<evidence type="ECO:0000256" key="8">
    <source>
        <dbReference type="SAM" id="SignalP"/>
    </source>
</evidence>
<evidence type="ECO:0000256" key="5">
    <source>
        <dbReference type="ARBA" id="ARBA00022825"/>
    </source>
</evidence>
<dbReference type="Proteomes" id="UP001225356">
    <property type="component" value="Unassembled WGS sequence"/>
</dbReference>
<dbReference type="PRINTS" id="PR00861">
    <property type="entry name" value="ALYTICPTASE"/>
</dbReference>
<reference evidence="11 12" key="1">
    <citation type="submission" date="2023-07" db="EMBL/GenBank/DDBJ databases">
        <title>Sequencing the genomes of 1000 actinobacteria strains.</title>
        <authorList>
            <person name="Klenk H.-P."/>
        </authorList>
    </citation>
    <scope>NUCLEOTIDE SEQUENCE [LARGE SCALE GENOMIC DNA]</scope>
    <source>
        <strain evidence="11 12">DSM 46740</strain>
    </source>
</reference>
<evidence type="ECO:0000259" key="10">
    <source>
        <dbReference type="Pfam" id="PF02983"/>
    </source>
</evidence>
<evidence type="ECO:0000256" key="1">
    <source>
        <dbReference type="ARBA" id="ARBA00007664"/>
    </source>
</evidence>
<evidence type="ECO:0000256" key="6">
    <source>
        <dbReference type="ARBA" id="ARBA00023145"/>
    </source>
</evidence>
<gene>
    <name evidence="11" type="ORF">J2853_006110</name>
</gene>
<keyword evidence="12" id="KW-1185">Reference proteome</keyword>
<dbReference type="InterPro" id="IPR035070">
    <property type="entry name" value="Streptogrisin_prodomain"/>
</dbReference>
<dbReference type="Pfam" id="PF00089">
    <property type="entry name" value="Trypsin"/>
    <property type="match status" value="1"/>
</dbReference>
<name>A0ABT9QJK4_9ACTN</name>
<dbReference type="InterPro" id="IPR001254">
    <property type="entry name" value="Trypsin_dom"/>
</dbReference>
<keyword evidence="2" id="KW-0645">Protease</keyword>
<comment type="similarity">
    <text evidence="1">Belongs to the peptidase S1 family.</text>
</comment>
<evidence type="ECO:0000313" key="11">
    <source>
        <dbReference type="EMBL" id="MDP9846899.1"/>
    </source>
</evidence>
<protein>
    <recommendedName>
        <fullName evidence="13">Streptogrisin C</fullName>
    </recommendedName>
</protein>
<evidence type="ECO:0000259" key="9">
    <source>
        <dbReference type="Pfam" id="PF00089"/>
    </source>
</evidence>
<dbReference type="SUPFAM" id="SSF50494">
    <property type="entry name" value="Trypsin-like serine proteases"/>
    <property type="match status" value="1"/>
</dbReference>
<accession>A0ABT9QJK4</accession>
<dbReference type="Gene3D" id="2.40.10.10">
    <property type="entry name" value="Trypsin-like serine proteases"/>
    <property type="match status" value="2"/>
</dbReference>
<evidence type="ECO:0008006" key="13">
    <source>
        <dbReference type="Google" id="ProtNLM"/>
    </source>
</evidence>
<evidence type="ECO:0000256" key="7">
    <source>
        <dbReference type="ARBA" id="ARBA00023157"/>
    </source>
</evidence>
<evidence type="ECO:0000313" key="12">
    <source>
        <dbReference type="Proteomes" id="UP001225356"/>
    </source>
</evidence>
<evidence type="ECO:0000256" key="2">
    <source>
        <dbReference type="ARBA" id="ARBA00022670"/>
    </source>
</evidence>
<keyword evidence="3 8" id="KW-0732">Signal</keyword>
<comment type="caution">
    <text evidence="11">The sequence shown here is derived from an EMBL/GenBank/DDBJ whole genome shotgun (WGS) entry which is preliminary data.</text>
</comment>
<dbReference type="InterPro" id="IPR004236">
    <property type="entry name" value="Pept_S1_alpha_lytic"/>
</dbReference>
<feature type="chain" id="PRO_5046588442" description="Streptogrisin C" evidence="8">
    <location>
        <begin position="28"/>
        <end position="509"/>
    </location>
</feature>
<dbReference type="InterPro" id="IPR001316">
    <property type="entry name" value="Pept_S1A_streptogrisin"/>
</dbReference>
<dbReference type="EMBL" id="JAUSQU010000001">
    <property type="protein sequence ID" value="MDP9846899.1"/>
    <property type="molecule type" value="Genomic_DNA"/>
</dbReference>
<feature type="domain" description="Peptidase S1A alpha-lytic prodomain" evidence="10">
    <location>
        <begin position="128"/>
        <end position="183"/>
    </location>
</feature>
<feature type="signal peptide" evidence="8">
    <location>
        <begin position="1"/>
        <end position="27"/>
    </location>
</feature>
<feature type="domain" description="Peptidase S1" evidence="9">
    <location>
        <begin position="227"/>
        <end position="376"/>
    </location>
</feature>
<keyword evidence="5" id="KW-0720">Serine protease</keyword>
<sequence length="509" mass="52775">MPRRHVVTTGCVLSITALTLVAVPAGAERRAAGPPVAAAAPAALKPPPGMVEALQRDLNLSKAQAEARLINEARLVPVETRIRKALGPRFGGAWLRGNSAQALVVATTSAADIPLILAAGAQAEVVTRSLAELATIKQKLDQTLPANPLVSSARYVDVKRNKVVVLAPKPDEAENVVDSAGVDTEAVIVLPSTEVPQPLYDLVGGTAYYIGTTSRCSIGFPVTKGAQNGFVSAGHCGKTGATTTGFNRIAQGVFQGSVFPGSDYSWIAVNTNWTSKSSVDNGEGGLLPVAGDRVAIEGASVCRSGSTTDFHCGVIQQRDASVTYPQGTVLQLTRTNVCAEPGDSGGAFISIDQAQGVTSGGTGDCSSGGTTYFQPIGEILTAYGLSLKTTTGTPTPPVTPPPPVPGACTGYPNAFTGTLTRGQSAYQPSNRYYQSTVRGVHTGCLDANAGVDFDLYLQKWNGSTWPTVATSESAGSDEKITYTGTPGYYRYRVVASNGSSPYTLGFRAP</sequence>
<dbReference type="CDD" id="cd21112">
    <property type="entry name" value="alphaLP-like"/>
    <property type="match status" value="1"/>
</dbReference>
<keyword evidence="4" id="KW-0378">Hydrolase</keyword>
<dbReference type="Gene3D" id="2.60.120.380">
    <property type="match status" value="1"/>
</dbReference>
<keyword evidence="6" id="KW-0865">Zymogen</keyword>
<evidence type="ECO:0000256" key="4">
    <source>
        <dbReference type="ARBA" id="ARBA00022801"/>
    </source>
</evidence>
<evidence type="ECO:0000256" key="3">
    <source>
        <dbReference type="ARBA" id="ARBA00022729"/>
    </source>
</evidence>
<dbReference type="RefSeq" id="WP_307563749.1">
    <property type="nucleotide sequence ID" value="NZ_JAUSQU010000001.1"/>
</dbReference>
<dbReference type="InterPro" id="IPR043504">
    <property type="entry name" value="Peptidase_S1_PA_chymotrypsin"/>
</dbReference>
<organism evidence="11 12">
    <name type="scientific">Streptosporangium lutulentum</name>
    <dbReference type="NCBI Taxonomy" id="1461250"/>
    <lineage>
        <taxon>Bacteria</taxon>
        <taxon>Bacillati</taxon>
        <taxon>Actinomycetota</taxon>
        <taxon>Actinomycetes</taxon>
        <taxon>Streptosporangiales</taxon>
        <taxon>Streptosporangiaceae</taxon>
        <taxon>Streptosporangium</taxon>
    </lineage>
</organism>
<dbReference type="Gene3D" id="3.30.300.50">
    <property type="match status" value="2"/>
</dbReference>
<keyword evidence="7" id="KW-1015">Disulfide bond</keyword>
<proteinExistence type="inferred from homology"/>